<dbReference type="AlphaFoldDB" id="A0A1B6NUR7"/>
<name>A0A1B6NUR7_9ZZZZ</name>
<proteinExistence type="predicted"/>
<dbReference type="EMBL" id="AYSL01000757">
    <property type="protein sequence ID" value="KTF07098.1"/>
    <property type="molecule type" value="Genomic_DNA"/>
</dbReference>
<gene>
    <name evidence="1" type="ORF">MGSAQ_001404</name>
</gene>
<organism evidence="1">
    <name type="scientific">marine sediment metagenome</name>
    <dbReference type="NCBI Taxonomy" id="412755"/>
    <lineage>
        <taxon>unclassified sequences</taxon>
        <taxon>metagenomes</taxon>
        <taxon>ecological metagenomes</taxon>
    </lineage>
</organism>
<reference evidence="1" key="1">
    <citation type="submission" date="2013-11" db="EMBL/GenBank/DDBJ databases">
        <title>Microbial diversity, functional groups and degradation webs in Northern and Southern Mediterranean and Red Sea marine crude oil polluted sites.</title>
        <authorList>
            <person name="Daffonchio D."/>
            <person name="Mapelli F."/>
            <person name="Ferrer M."/>
            <person name="Richter M."/>
            <person name="Cherif A."/>
            <person name="Malkawi H.I."/>
            <person name="Yakimov M.M."/>
            <person name="Abdel-Fattah Y.R."/>
            <person name="Blaghen M."/>
            <person name="Golyshin P.N."/>
            <person name="Kalogerakis N."/>
            <person name="Boon N."/>
            <person name="Magagnini M."/>
            <person name="Fava F."/>
        </authorList>
    </citation>
    <scope>NUCLEOTIDE SEQUENCE</scope>
</reference>
<evidence type="ECO:0000313" key="1">
    <source>
        <dbReference type="EMBL" id="KTF07098.1"/>
    </source>
</evidence>
<comment type="caution">
    <text evidence="1">The sequence shown here is derived from an EMBL/GenBank/DDBJ whole genome shotgun (WGS) entry which is preliminary data.</text>
</comment>
<accession>A0A1B6NUR7</accession>
<protein>
    <submittedName>
        <fullName evidence="1">Uncharacterized protein</fullName>
    </submittedName>
</protein>
<sequence length="58" mass="6098">MALLDCCLLTNALMTPYMATAESSSTAMTSSFKNINTLSEIRETEVSAESASESSISG</sequence>